<dbReference type="EMBL" id="CR522870">
    <property type="protein sequence ID" value="CAG37276.1"/>
    <property type="molecule type" value="Genomic_DNA"/>
</dbReference>
<dbReference type="KEGG" id="dps:DP2547"/>
<keyword evidence="15" id="KW-1185">Reference proteome</keyword>
<sequence length="389" mass="42619">MMGFRQELDQLEARGRLRSLSPLVRQSGCSVQKNGRSLLNLCSNDYLGLGADVALQQRFYAGVQDEAGFLGRYGLASTSSRLLSGDSPLAHTLEDEIARAHGAESALLFNSGYHANIGILPTLAGRDDLILSDKLNHASIHDGLTLCRATHKRFAHGDYGQLRSLLERMRADYRRVFIVSESVFSMDGDVADIAHLVALKEEFNCYLYLDEAHAVGLYGAQGLGKAEELGLLAQVDILVGTFGKAWASVGAYVVCLAEIRDYLLNHSRSLIFTTAQPPVQIAWNLFVFRQSLTLGEKRAHLQLIAARLRRDIKEAGFLTAGATNIIPLIIGDDVRTLALAGAMEERGFFLLPIRPPTVPVNTSRFRISLSANMSWQDLAGLVPALQEIL</sequence>
<evidence type="ECO:0000313" key="14">
    <source>
        <dbReference type="EMBL" id="CAG37276.1"/>
    </source>
</evidence>
<evidence type="ECO:0000256" key="2">
    <source>
        <dbReference type="ARBA" id="ARBA00004746"/>
    </source>
</evidence>
<dbReference type="SUPFAM" id="SSF53383">
    <property type="entry name" value="PLP-dependent transferases"/>
    <property type="match status" value="1"/>
</dbReference>
<dbReference type="InterPro" id="IPR015424">
    <property type="entry name" value="PyrdxlP-dep_Trfase"/>
</dbReference>
<dbReference type="STRING" id="177439.DP2547"/>
<evidence type="ECO:0000256" key="8">
    <source>
        <dbReference type="ARBA" id="ARBA00022898"/>
    </source>
</evidence>
<evidence type="ECO:0000256" key="3">
    <source>
        <dbReference type="ARBA" id="ARBA00010008"/>
    </source>
</evidence>
<dbReference type="GO" id="GO:0008710">
    <property type="term" value="F:8-amino-7-oxononanoate synthase activity"/>
    <property type="evidence" value="ECO:0007669"/>
    <property type="project" value="UniProtKB-EC"/>
</dbReference>
<protein>
    <recommendedName>
        <fullName evidence="5">8-amino-7-oxononanoate synthase</fullName>
        <ecNumber evidence="5">2.3.1.47</ecNumber>
    </recommendedName>
    <alternativeName>
        <fullName evidence="9">7-keto-8-amino-pelargonic acid synthase</fullName>
    </alternativeName>
    <alternativeName>
        <fullName evidence="10">8-amino-7-ketopelargonate synthase</fullName>
    </alternativeName>
</protein>
<dbReference type="PANTHER" id="PTHR13693">
    <property type="entry name" value="CLASS II AMINOTRANSFERASE/8-AMINO-7-OXONONANOATE SYNTHASE"/>
    <property type="match status" value="1"/>
</dbReference>
<comment type="subunit">
    <text evidence="4">Homodimer.</text>
</comment>
<evidence type="ECO:0000313" key="15">
    <source>
        <dbReference type="Proteomes" id="UP000000602"/>
    </source>
</evidence>
<evidence type="ECO:0000256" key="6">
    <source>
        <dbReference type="ARBA" id="ARBA00022679"/>
    </source>
</evidence>
<evidence type="ECO:0000256" key="4">
    <source>
        <dbReference type="ARBA" id="ARBA00011738"/>
    </source>
</evidence>
<dbReference type="OrthoDB" id="9807157at2"/>
<evidence type="ECO:0000256" key="9">
    <source>
        <dbReference type="ARBA" id="ARBA00032610"/>
    </source>
</evidence>
<dbReference type="HOGENOM" id="CLU_015846_11_2_7"/>
<dbReference type="Gene3D" id="3.40.640.10">
    <property type="entry name" value="Type I PLP-dependent aspartate aminotransferase-like (Major domain)"/>
    <property type="match status" value="1"/>
</dbReference>
<dbReference type="Proteomes" id="UP000000602">
    <property type="component" value="Chromosome"/>
</dbReference>
<dbReference type="EC" id="2.3.1.47" evidence="5"/>
<evidence type="ECO:0000259" key="13">
    <source>
        <dbReference type="Pfam" id="PF00155"/>
    </source>
</evidence>
<evidence type="ECO:0000256" key="12">
    <source>
        <dbReference type="RuleBase" id="RU003693"/>
    </source>
</evidence>
<comment type="similarity">
    <text evidence="3">Belongs to the class-II pyridoxal-phosphate-dependent aminotransferase family. BioF subfamily.</text>
</comment>
<evidence type="ECO:0000256" key="11">
    <source>
        <dbReference type="ARBA" id="ARBA00047715"/>
    </source>
</evidence>
<evidence type="ECO:0000256" key="5">
    <source>
        <dbReference type="ARBA" id="ARBA00013187"/>
    </source>
</evidence>
<keyword evidence="8 12" id="KW-0663">Pyridoxal phosphate</keyword>
<dbReference type="Pfam" id="PF00155">
    <property type="entry name" value="Aminotran_1_2"/>
    <property type="match status" value="1"/>
</dbReference>
<comment type="catalytic activity">
    <reaction evidence="11">
        <text>6-carboxyhexanoyl-[ACP] + L-alanine + H(+) = (8S)-8-amino-7-oxononanoate + holo-[ACP] + CO2</text>
        <dbReference type="Rhea" id="RHEA:42288"/>
        <dbReference type="Rhea" id="RHEA-COMP:9685"/>
        <dbReference type="Rhea" id="RHEA-COMP:9955"/>
        <dbReference type="ChEBI" id="CHEBI:15378"/>
        <dbReference type="ChEBI" id="CHEBI:16526"/>
        <dbReference type="ChEBI" id="CHEBI:57972"/>
        <dbReference type="ChEBI" id="CHEBI:64479"/>
        <dbReference type="ChEBI" id="CHEBI:78846"/>
        <dbReference type="ChEBI" id="CHEBI:149468"/>
        <dbReference type="EC" id="2.3.1.47"/>
    </reaction>
</comment>
<dbReference type="PROSITE" id="PS00599">
    <property type="entry name" value="AA_TRANSFER_CLASS_2"/>
    <property type="match status" value="1"/>
</dbReference>
<dbReference type="PANTHER" id="PTHR13693:SF100">
    <property type="entry name" value="8-AMINO-7-OXONONANOATE SYNTHASE"/>
    <property type="match status" value="1"/>
</dbReference>
<reference evidence="15" key="1">
    <citation type="journal article" date="2004" name="Environ. Microbiol.">
        <title>The genome of Desulfotalea psychrophila, a sulfate-reducing bacterium from permanently cold Arctic sediments.</title>
        <authorList>
            <person name="Rabus R."/>
            <person name="Ruepp A."/>
            <person name="Frickey T."/>
            <person name="Rattei T."/>
            <person name="Fartmann B."/>
            <person name="Stark M."/>
            <person name="Bauer M."/>
            <person name="Zibat A."/>
            <person name="Lombardot T."/>
            <person name="Becker I."/>
            <person name="Amann J."/>
            <person name="Gellner K."/>
            <person name="Teeling H."/>
            <person name="Leuschner W.D."/>
            <person name="Gloeckner F.-O."/>
            <person name="Lupas A.N."/>
            <person name="Amann R."/>
            <person name="Klenk H.-P."/>
        </authorList>
    </citation>
    <scope>NUCLEOTIDE SEQUENCE [LARGE SCALE GENOMIC DNA]</scope>
    <source>
        <strain evidence="15">DSM 12343 / LSv54</strain>
    </source>
</reference>
<dbReference type="InterPro" id="IPR004839">
    <property type="entry name" value="Aminotransferase_I/II_large"/>
</dbReference>
<keyword evidence="6" id="KW-0808">Transferase</keyword>
<comment type="cofactor">
    <cofactor evidence="1 12">
        <name>pyridoxal 5'-phosphate</name>
        <dbReference type="ChEBI" id="CHEBI:597326"/>
    </cofactor>
</comment>
<accession>Q6AK50</accession>
<evidence type="ECO:0000256" key="10">
    <source>
        <dbReference type="ARBA" id="ARBA00033381"/>
    </source>
</evidence>
<dbReference type="eggNOG" id="COG0156">
    <property type="taxonomic scope" value="Bacteria"/>
</dbReference>
<dbReference type="GO" id="GO:0009102">
    <property type="term" value="P:biotin biosynthetic process"/>
    <property type="evidence" value="ECO:0007669"/>
    <property type="project" value="UniProtKB-KW"/>
</dbReference>
<dbReference type="InterPro" id="IPR050087">
    <property type="entry name" value="AON_synthase_class-II"/>
</dbReference>
<feature type="domain" description="Aminotransferase class I/classII large" evidence="13">
    <location>
        <begin position="38"/>
        <end position="382"/>
    </location>
</feature>
<evidence type="ECO:0000256" key="7">
    <source>
        <dbReference type="ARBA" id="ARBA00022756"/>
    </source>
</evidence>
<keyword evidence="7" id="KW-0093">Biotin biosynthesis</keyword>
<dbReference type="GO" id="GO:0030170">
    <property type="term" value="F:pyridoxal phosphate binding"/>
    <property type="evidence" value="ECO:0007669"/>
    <property type="project" value="InterPro"/>
</dbReference>
<dbReference type="InterPro" id="IPR015422">
    <property type="entry name" value="PyrdxlP-dep_Trfase_small"/>
</dbReference>
<evidence type="ECO:0000256" key="1">
    <source>
        <dbReference type="ARBA" id="ARBA00001933"/>
    </source>
</evidence>
<organism evidence="14 15">
    <name type="scientific">Desulfotalea psychrophila (strain LSv54 / DSM 12343)</name>
    <dbReference type="NCBI Taxonomy" id="177439"/>
    <lineage>
        <taxon>Bacteria</taxon>
        <taxon>Pseudomonadati</taxon>
        <taxon>Thermodesulfobacteriota</taxon>
        <taxon>Desulfobulbia</taxon>
        <taxon>Desulfobulbales</taxon>
        <taxon>Desulfocapsaceae</taxon>
        <taxon>Desulfotalea</taxon>
    </lineage>
</organism>
<gene>
    <name evidence="14" type="ordered locus">DP2547</name>
</gene>
<proteinExistence type="inferred from homology"/>
<dbReference type="Gene3D" id="3.90.1150.10">
    <property type="entry name" value="Aspartate Aminotransferase, domain 1"/>
    <property type="match status" value="1"/>
</dbReference>
<dbReference type="AlphaFoldDB" id="Q6AK50"/>
<dbReference type="CDD" id="cd06454">
    <property type="entry name" value="KBL_like"/>
    <property type="match status" value="1"/>
</dbReference>
<comment type="pathway">
    <text evidence="2">Cofactor biosynthesis; biotin biosynthesis.</text>
</comment>
<dbReference type="InterPro" id="IPR001917">
    <property type="entry name" value="Aminotrans_II_pyridoxalP_BS"/>
</dbReference>
<name>Q6AK50_DESPS</name>
<dbReference type="InterPro" id="IPR015421">
    <property type="entry name" value="PyrdxlP-dep_Trfase_major"/>
</dbReference>